<accession>A0A437RI95</accession>
<feature type="chain" id="PRO_5019470770" description="PEP-CTERM sorting domain-containing protein" evidence="1">
    <location>
        <begin position="20"/>
        <end position="450"/>
    </location>
</feature>
<protein>
    <recommendedName>
        <fullName evidence="4">PEP-CTERM sorting domain-containing protein</fullName>
    </recommendedName>
</protein>
<proteinExistence type="predicted"/>
<dbReference type="RefSeq" id="WP_128228846.1">
    <property type="nucleotide sequence ID" value="NZ_SACR01000003.1"/>
</dbReference>
<dbReference type="GO" id="GO:0016788">
    <property type="term" value="F:hydrolase activity, acting on ester bonds"/>
    <property type="evidence" value="ECO:0007669"/>
    <property type="project" value="UniProtKB-ARBA"/>
</dbReference>
<keyword evidence="1" id="KW-0732">Signal</keyword>
<dbReference type="Proteomes" id="UP000285575">
    <property type="component" value="Unassembled WGS sequence"/>
</dbReference>
<keyword evidence="3" id="KW-1185">Reference proteome</keyword>
<dbReference type="InterPro" id="IPR036514">
    <property type="entry name" value="SGNH_hydro_sf"/>
</dbReference>
<reference evidence="2 3" key="1">
    <citation type="submission" date="2019-01" db="EMBL/GenBank/DDBJ databases">
        <authorList>
            <person name="Chen W.-M."/>
        </authorList>
    </citation>
    <scope>NUCLEOTIDE SEQUENCE [LARGE SCALE GENOMIC DNA]</scope>
    <source>
        <strain evidence="2 3">KYPY4</strain>
    </source>
</reference>
<feature type="signal peptide" evidence="1">
    <location>
        <begin position="1"/>
        <end position="19"/>
    </location>
</feature>
<dbReference type="EMBL" id="SACR01000003">
    <property type="protein sequence ID" value="RVU46486.1"/>
    <property type="molecule type" value="Genomic_DNA"/>
</dbReference>
<sequence length="450" mass="47325">MKKLLPALALLAASQATWAQPTTVLFVGNSYTFARLDPVLTYNAANVRDLTRPQGPLHGGIDPALPFAGGAPFTNLTGTNSYPVGILNPATGREFNSFSPHSQTVGWGGVPGIFKQLTVQAGLDYDVALTTRNAASLRGHFLNTANSNWDLRGNIGSQRWDKVVLQEQSDEALGPRTVNGVALASNFPSVQAYVDRIEDWIHQGNALSYTEQAMFTAIHGSVAACQAAGGGSFCTNNTTRNIPANTNANAATQVYLQQTWARPNLINPPGTSPFPDPRTGNAIYTNEPAPSYFPTLEAMTTEMTAAMATVAAFAGADGSGGITGVVPVGQAFLTAVQAGFATRDMYAPDAATDGLIDLWFNDGTHASVHGSYLSALTLFGSLTGQDPMQFGADEIAAAELGIAPGDAVLLQMVASYQLGFTTAVPEPATASMWALALLALGWRVRQRRAG</sequence>
<comment type="caution">
    <text evidence="2">The sequence shown here is derived from an EMBL/GenBank/DDBJ whole genome shotgun (WGS) entry which is preliminary data.</text>
</comment>
<organism evidence="2 3">
    <name type="scientific">Rubrivivax rivuli</name>
    <dbReference type="NCBI Taxonomy" id="1862385"/>
    <lineage>
        <taxon>Bacteria</taxon>
        <taxon>Pseudomonadati</taxon>
        <taxon>Pseudomonadota</taxon>
        <taxon>Betaproteobacteria</taxon>
        <taxon>Burkholderiales</taxon>
        <taxon>Sphaerotilaceae</taxon>
        <taxon>Rubrivivax</taxon>
    </lineage>
</organism>
<evidence type="ECO:0000313" key="2">
    <source>
        <dbReference type="EMBL" id="RVU46486.1"/>
    </source>
</evidence>
<gene>
    <name evidence="2" type="ORF">EOE66_11745</name>
</gene>
<evidence type="ECO:0000313" key="3">
    <source>
        <dbReference type="Proteomes" id="UP000285575"/>
    </source>
</evidence>
<evidence type="ECO:0000256" key="1">
    <source>
        <dbReference type="SAM" id="SignalP"/>
    </source>
</evidence>
<dbReference type="AlphaFoldDB" id="A0A437RI95"/>
<evidence type="ECO:0008006" key="4">
    <source>
        <dbReference type="Google" id="ProtNLM"/>
    </source>
</evidence>
<name>A0A437RI95_9BURK</name>
<dbReference type="OrthoDB" id="110597at2"/>
<dbReference type="Gene3D" id="3.40.50.1110">
    <property type="entry name" value="SGNH hydrolase"/>
    <property type="match status" value="2"/>
</dbReference>